<dbReference type="PANTHER" id="PTHR43351">
    <property type="entry name" value="L(+)-TARTRATE DEHYDRATASE SUBUNIT BETA"/>
    <property type="match status" value="1"/>
</dbReference>
<evidence type="ECO:0000313" key="8">
    <source>
        <dbReference type="EMBL" id="NWH05796.1"/>
    </source>
</evidence>
<keyword evidence="9" id="KW-1185">Reference proteome</keyword>
<name>A0A850TEF0_9BACT</name>
<comment type="similarity">
    <text evidence="1">Belongs to the class-I fumarase family.</text>
</comment>
<evidence type="ECO:0000313" key="9">
    <source>
        <dbReference type="Proteomes" id="UP000553343"/>
    </source>
</evidence>
<dbReference type="GO" id="GO:0051539">
    <property type="term" value="F:4 iron, 4 sulfur cluster binding"/>
    <property type="evidence" value="ECO:0007669"/>
    <property type="project" value="UniProtKB-KW"/>
</dbReference>
<keyword evidence="4" id="KW-0408">Iron</keyword>
<keyword evidence="5" id="KW-0411">Iron-sulfur</keyword>
<dbReference type="NCBIfam" id="TIGR00722">
    <property type="entry name" value="ttdA_fumA_fumB"/>
    <property type="match status" value="1"/>
</dbReference>
<gene>
    <name evidence="8" type="ORF">HXW94_12505</name>
</gene>
<keyword evidence="6" id="KW-0456">Lyase</keyword>
<dbReference type="PANTHER" id="PTHR43351:SF2">
    <property type="entry name" value="L(+)-TARTRATE DEHYDRATASE SUBUNIT BETA-RELATED"/>
    <property type="match status" value="1"/>
</dbReference>
<evidence type="ECO:0000256" key="2">
    <source>
        <dbReference type="ARBA" id="ARBA00022485"/>
    </source>
</evidence>
<reference evidence="8 9" key="1">
    <citation type="submission" date="2020-06" db="EMBL/GenBank/DDBJ databases">
        <title>High-quality draft genome of sulfate reducer Desulfobacter latus type strain AcrS2 isolated from marine sediment.</title>
        <authorList>
            <person name="Hoppe M."/>
            <person name="Larsen C.K."/>
            <person name="Marshall I.P.G."/>
            <person name="Schramm A."/>
            <person name="Marietou A.G."/>
        </authorList>
    </citation>
    <scope>NUCLEOTIDE SEQUENCE [LARGE SCALE GENOMIC DNA]</scope>
    <source>
        <strain evidence="8 9">AcRS2</strain>
    </source>
</reference>
<evidence type="ECO:0000256" key="6">
    <source>
        <dbReference type="ARBA" id="ARBA00023239"/>
    </source>
</evidence>
<evidence type="ECO:0000256" key="4">
    <source>
        <dbReference type="ARBA" id="ARBA00023004"/>
    </source>
</evidence>
<dbReference type="Pfam" id="PF05681">
    <property type="entry name" value="Fumerase"/>
    <property type="match status" value="1"/>
</dbReference>
<dbReference type="GO" id="GO:0046872">
    <property type="term" value="F:metal ion binding"/>
    <property type="evidence" value="ECO:0007669"/>
    <property type="project" value="UniProtKB-KW"/>
</dbReference>
<evidence type="ECO:0000256" key="3">
    <source>
        <dbReference type="ARBA" id="ARBA00022723"/>
    </source>
</evidence>
<dbReference type="EMBL" id="JACADJ010000046">
    <property type="protein sequence ID" value="NWH05796.1"/>
    <property type="molecule type" value="Genomic_DNA"/>
</dbReference>
<dbReference type="Proteomes" id="UP000553343">
    <property type="component" value="Unassembled WGS sequence"/>
</dbReference>
<evidence type="ECO:0000259" key="7">
    <source>
        <dbReference type="Pfam" id="PF05681"/>
    </source>
</evidence>
<dbReference type="InterPro" id="IPR004646">
    <property type="entry name" value="Fe-S_hydro-lyase_TtdA-typ_cat"/>
</dbReference>
<feature type="domain" description="Fe-S hydro-lyase tartrate dehydratase alpha-type catalytic" evidence="7">
    <location>
        <begin position="11"/>
        <end position="277"/>
    </location>
</feature>
<evidence type="ECO:0000256" key="5">
    <source>
        <dbReference type="ARBA" id="ARBA00023014"/>
    </source>
</evidence>
<keyword evidence="2" id="KW-0004">4Fe-4S</keyword>
<keyword evidence="3" id="KW-0479">Metal-binding</keyword>
<dbReference type="AlphaFoldDB" id="A0A850TEF0"/>
<evidence type="ECO:0000256" key="1">
    <source>
        <dbReference type="ARBA" id="ARBA00008876"/>
    </source>
</evidence>
<dbReference type="GO" id="GO:0016829">
    <property type="term" value="F:lyase activity"/>
    <property type="evidence" value="ECO:0007669"/>
    <property type="project" value="UniProtKB-KW"/>
</dbReference>
<dbReference type="RefSeq" id="WP_178367251.1">
    <property type="nucleotide sequence ID" value="NZ_JACADJ010000046.1"/>
</dbReference>
<organism evidence="8 9">
    <name type="scientific">Desulfobacter latus</name>
    <dbReference type="NCBI Taxonomy" id="2292"/>
    <lineage>
        <taxon>Bacteria</taxon>
        <taxon>Pseudomonadati</taxon>
        <taxon>Thermodesulfobacteriota</taxon>
        <taxon>Desulfobacteria</taxon>
        <taxon>Desulfobacterales</taxon>
        <taxon>Desulfobacteraceae</taxon>
        <taxon>Desulfobacter</taxon>
    </lineage>
</organism>
<sequence length="285" mass="31235">MNQNLNDIQLKVKEALIRASTVFSADKKSVLSRAIETEPSPNVRWVLETILENADTAEKTRRPTCDDTGIPHLFLEVGGQNSVTPDILRQIYQGVAEGMQELPCRPMAVKGSDVQRLEQSMGLFDDPAALVPAPIRIQLVEENVLRLHVLMQGGGPEIRGKTYRVFHQHKMSAILDEIVAWAIEGAGLLGCTPCTPAIGIGRTHYEAAALMLEAMIHGRFDQQNAIEQEITERLNQSNIGPLGLKGQTTALATFLRVGPQRASGVRIVCLRLCCCVEPRVASVLL</sequence>
<proteinExistence type="inferred from homology"/>
<accession>A0A850TEF0</accession>
<protein>
    <submittedName>
        <fullName evidence="8">Fumarate hydratase</fullName>
    </submittedName>
</protein>
<comment type="caution">
    <text evidence="8">The sequence shown here is derived from an EMBL/GenBank/DDBJ whole genome shotgun (WGS) entry which is preliminary data.</text>
</comment>